<dbReference type="GO" id="GO:0003700">
    <property type="term" value="F:DNA-binding transcription factor activity"/>
    <property type="evidence" value="ECO:0007669"/>
    <property type="project" value="InterPro"/>
</dbReference>
<proteinExistence type="predicted"/>
<dbReference type="OrthoDB" id="362718at2"/>
<comment type="caution">
    <text evidence="5">The sequence shown here is derived from an EMBL/GenBank/DDBJ whole genome shotgun (WGS) entry which is preliminary data.</text>
</comment>
<dbReference type="SUPFAM" id="SSF46785">
    <property type="entry name" value="Winged helix' DNA-binding domain"/>
    <property type="match status" value="1"/>
</dbReference>
<dbReference type="EMBL" id="MWQY01000004">
    <property type="protein sequence ID" value="ORC37013.1"/>
    <property type="molecule type" value="Genomic_DNA"/>
</dbReference>
<dbReference type="InterPro" id="IPR000524">
    <property type="entry name" value="Tscrpt_reg_HTH_GntR"/>
</dbReference>
<dbReference type="SMART" id="SM00345">
    <property type="entry name" value="HTH_GNTR"/>
    <property type="match status" value="1"/>
</dbReference>
<dbReference type="SUPFAM" id="SSF48008">
    <property type="entry name" value="GntR ligand-binding domain-like"/>
    <property type="match status" value="1"/>
</dbReference>
<evidence type="ECO:0000259" key="4">
    <source>
        <dbReference type="PROSITE" id="PS50949"/>
    </source>
</evidence>
<accession>A0A1Y1S0X8</accession>
<dbReference type="Proteomes" id="UP000192343">
    <property type="component" value="Unassembled WGS sequence"/>
</dbReference>
<dbReference type="InterPro" id="IPR036390">
    <property type="entry name" value="WH_DNA-bd_sf"/>
</dbReference>
<dbReference type="STRING" id="1963862.B4O97_05145"/>
<dbReference type="InterPro" id="IPR036388">
    <property type="entry name" value="WH-like_DNA-bd_sf"/>
</dbReference>
<dbReference type="PANTHER" id="PTHR43537:SF24">
    <property type="entry name" value="GLUCONATE OPERON TRANSCRIPTIONAL REPRESSOR"/>
    <property type="match status" value="1"/>
</dbReference>
<dbReference type="AlphaFoldDB" id="A0A1Y1S0X8"/>
<evidence type="ECO:0000256" key="3">
    <source>
        <dbReference type="ARBA" id="ARBA00023163"/>
    </source>
</evidence>
<dbReference type="PANTHER" id="PTHR43537">
    <property type="entry name" value="TRANSCRIPTIONAL REGULATOR, GNTR FAMILY"/>
    <property type="match status" value="1"/>
</dbReference>
<evidence type="ECO:0000313" key="6">
    <source>
        <dbReference type="Proteomes" id="UP000192343"/>
    </source>
</evidence>
<dbReference type="GO" id="GO:0003677">
    <property type="term" value="F:DNA binding"/>
    <property type="evidence" value="ECO:0007669"/>
    <property type="project" value="UniProtKB-KW"/>
</dbReference>
<sequence length="202" mass="23607">MGKIVFRTIAEQIFAKLRVEIVNETLTPGAELKEESISERFGVSRGPVREALKELSRYGLISPRGKAGYKVAEPLRPEVRKLIIEIRLMIEKFVIQSLLDDFTEEDIAELETILDGQKKASIENDTAGVWEADVRFHEYMLKKYNDTHVDEMWRSGAYRVMMMKEYQHETLFESYEAHVRILDAIRKKDPRKLFIELENNIQ</sequence>
<reference evidence="5 6" key="1">
    <citation type="submission" date="2017-03" db="EMBL/GenBank/DDBJ databases">
        <title>Draft Genome sequence of Marispirochaeta sp. strain JC444.</title>
        <authorList>
            <person name="Shivani Y."/>
            <person name="Subhash Y."/>
            <person name="Sasikala C."/>
            <person name="Ramana C."/>
        </authorList>
    </citation>
    <scope>NUCLEOTIDE SEQUENCE [LARGE SCALE GENOMIC DNA]</scope>
    <source>
        <strain evidence="5 6">JC444</strain>
    </source>
</reference>
<evidence type="ECO:0000256" key="2">
    <source>
        <dbReference type="ARBA" id="ARBA00023125"/>
    </source>
</evidence>
<keyword evidence="2" id="KW-0238">DNA-binding</keyword>
<dbReference type="InterPro" id="IPR008920">
    <property type="entry name" value="TF_FadR/GntR_C"/>
</dbReference>
<evidence type="ECO:0000313" key="5">
    <source>
        <dbReference type="EMBL" id="ORC37013.1"/>
    </source>
</evidence>
<feature type="domain" description="HTH gntR-type" evidence="4">
    <location>
        <begin position="7"/>
        <end position="74"/>
    </location>
</feature>
<keyword evidence="3" id="KW-0804">Transcription</keyword>
<keyword evidence="6" id="KW-1185">Reference proteome</keyword>
<dbReference type="Gene3D" id="1.10.10.10">
    <property type="entry name" value="Winged helix-like DNA-binding domain superfamily/Winged helix DNA-binding domain"/>
    <property type="match status" value="1"/>
</dbReference>
<dbReference type="PROSITE" id="PS50949">
    <property type="entry name" value="HTH_GNTR"/>
    <property type="match status" value="1"/>
</dbReference>
<evidence type="ECO:0000256" key="1">
    <source>
        <dbReference type="ARBA" id="ARBA00023015"/>
    </source>
</evidence>
<dbReference type="Gene3D" id="1.20.120.530">
    <property type="entry name" value="GntR ligand-binding domain-like"/>
    <property type="match status" value="1"/>
</dbReference>
<organism evidence="5 6">
    <name type="scientific">Marispirochaeta aestuarii</name>
    <dbReference type="NCBI Taxonomy" id="1963862"/>
    <lineage>
        <taxon>Bacteria</taxon>
        <taxon>Pseudomonadati</taxon>
        <taxon>Spirochaetota</taxon>
        <taxon>Spirochaetia</taxon>
        <taxon>Spirochaetales</taxon>
        <taxon>Spirochaetaceae</taxon>
        <taxon>Marispirochaeta</taxon>
    </lineage>
</organism>
<dbReference type="InterPro" id="IPR011711">
    <property type="entry name" value="GntR_C"/>
</dbReference>
<keyword evidence="1" id="KW-0805">Transcription regulation</keyword>
<dbReference type="PRINTS" id="PR00035">
    <property type="entry name" value="HTHGNTR"/>
</dbReference>
<dbReference type="CDD" id="cd07377">
    <property type="entry name" value="WHTH_GntR"/>
    <property type="match status" value="1"/>
</dbReference>
<dbReference type="Pfam" id="PF07729">
    <property type="entry name" value="FCD"/>
    <property type="match status" value="1"/>
</dbReference>
<dbReference type="RefSeq" id="WP_083048920.1">
    <property type="nucleotide sequence ID" value="NZ_MWQY01000004.1"/>
</dbReference>
<protein>
    <recommendedName>
        <fullName evidence="4">HTH gntR-type domain-containing protein</fullName>
    </recommendedName>
</protein>
<gene>
    <name evidence="5" type="ORF">B4O97_05145</name>
</gene>
<name>A0A1Y1S0X8_9SPIO</name>
<dbReference type="Pfam" id="PF00392">
    <property type="entry name" value="GntR"/>
    <property type="match status" value="1"/>
</dbReference>